<organism evidence="2 3">
    <name type="scientific">Leekyejoonella antrihumi</name>
    <dbReference type="NCBI Taxonomy" id="1660198"/>
    <lineage>
        <taxon>Bacteria</taxon>
        <taxon>Bacillati</taxon>
        <taxon>Actinomycetota</taxon>
        <taxon>Actinomycetes</taxon>
        <taxon>Micrococcales</taxon>
        <taxon>Dermacoccaceae</taxon>
        <taxon>Leekyejoonella</taxon>
    </lineage>
</organism>
<feature type="domain" description="SAV-6107-like HEPN" evidence="1">
    <location>
        <begin position="35"/>
        <end position="130"/>
    </location>
</feature>
<dbReference type="AlphaFoldDB" id="A0A563E424"/>
<sequence>MTATTRRRAARQTPPAVAATVLGLVDRARDGLLQACHVAAAAERYELAHLAALRAAAALLAGREGADVSRSGPRNVWAAVPVVAPELAEWAEFFAETSRRRQAVERGSATVSTREADDLVRQCETFLELVLAALGLPMRAPVATCVIPTRSTRPVI</sequence>
<dbReference type="EMBL" id="VCQV01000008">
    <property type="protein sequence ID" value="TWP37059.1"/>
    <property type="molecule type" value="Genomic_DNA"/>
</dbReference>
<dbReference type="Proteomes" id="UP000320244">
    <property type="component" value="Unassembled WGS sequence"/>
</dbReference>
<evidence type="ECO:0000259" key="1">
    <source>
        <dbReference type="Pfam" id="PF18726"/>
    </source>
</evidence>
<gene>
    <name evidence="2" type="ORF">FGL98_07820</name>
</gene>
<protein>
    <recommendedName>
        <fullName evidence="1">SAV-6107-like HEPN domain-containing protein</fullName>
    </recommendedName>
</protein>
<evidence type="ECO:0000313" key="2">
    <source>
        <dbReference type="EMBL" id="TWP37059.1"/>
    </source>
</evidence>
<evidence type="ECO:0000313" key="3">
    <source>
        <dbReference type="Proteomes" id="UP000320244"/>
    </source>
</evidence>
<keyword evidence="3" id="KW-1185">Reference proteome</keyword>
<accession>A0A563E424</accession>
<dbReference type="OrthoDB" id="4570063at2"/>
<dbReference type="Pfam" id="PF18726">
    <property type="entry name" value="HEPN_SAV_6107"/>
    <property type="match status" value="1"/>
</dbReference>
<proteinExistence type="predicted"/>
<reference evidence="2 3" key="1">
    <citation type="submission" date="2019-05" db="EMBL/GenBank/DDBJ databases">
        <authorList>
            <person name="Lee S.D."/>
        </authorList>
    </citation>
    <scope>NUCLEOTIDE SEQUENCE [LARGE SCALE GENOMIC DNA]</scope>
    <source>
        <strain evidence="2 3">C5-26</strain>
    </source>
</reference>
<comment type="caution">
    <text evidence="2">The sequence shown here is derived from an EMBL/GenBank/DDBJ whole genome shotgun (WGS) entry which is preliminary data.</text>
</comment>
<dbReference type="InterPro" id="IPR040891">
    <property type="entry name" value="HEPN_SAV_6107"/>
</dbReference>
<reference evidence="2 3" key="2">
    <citation type="submission" date="2019-08" db="EMBL/GenBank/DDBJ databases">
        <title>Jejuicoccus antrihumi gen. nov., sp. nov., a new member of the family Dermacoccaceae isolated from a cave.</title>
        <authorList>
            <person name="Schumann P."/>
            <person name="Kim I.S."/>
        </authorList>
    </citation>
    <scope>NUCLEOTIDE SEQUENCE [LARGE SCALE GENOMIC DNA]</scope>
    <source>
        <strain evidence="2 3">C5-26</strain>
    </source>
</reference>
<name>A0A563E424_9MICO</name>